<dbReference type="InterPro" id="IPR000082">
    <property type="entry name" value="SEA_dom"/>
</dbReference>
<evidence type="ECO:0000259" key="1">
    <source>
        <dbReference type="PROSITE" id="PS50024"/>
    </source>
</evidence>
<evidence type="ECO:0000313" key="3">
    <source>
        <dbReference type="Proteomes" id="UP000886998"/>
    </source>
</evidence>
<keyword evidence="3" id="KW-1185">Reference proteome</keyword>
<dbReference type="PROSITE" id="PS50024">
    <property type="entry name" value="SEA"/>
    <property type="match status" value="1"/>
</dbReference>
<evidence type="ECO:0000313" key="2">
    <source>
        <dbReference type="EMBL" id="GFY57262.1"/>
    </source>
</evidence>
<dbReference type="AlphaFoldDB" id="A0A8X6XNI6"/>
<proteinExistence type="predicted"/>
<dbReference type="Proteomes" id="UP000886998">
    <property type="component" value="Unassembled WGS sequence"/>
</dbReference>
<organism evidence="2 3">
    <name type="scientific">Trichonephila inaurata madagascariensis</name>
    <dbReference type="NCBI Taxonomy" id="2747483"/>
    <lineage>
        <taxon>Eukaryota</taxon>
        <taxon>Metazoa</taxon>
        <taxon>Ecdysozoa</taxon>
        <taxon>Arthropoda</taxon>
        <taxon>Chelicerata</taxon>
        <taxon>Arachnida</taxon>
        <taxon>Araneae</taxon>
        <taxon>Araneomorphae</taxon>
        <taxon>Entelegynae</taxon>
        <taxon>Araneoidea</taxon>
        <taxon>Nephilidae</taxon>
        <taxon>Trichonephila</taxon>
        <taxon>Trichonephila inaurata</taxon>
    </lineage>
</organism>
<comment type="caution">
    <text evidence="2">The sequence shown here is derived from an EMBL/GenBank/DDBJ whole genome shotgun (WGS) entry which is preliminary data.</text>
</comment>
<accession>A0A8X6XNI6</accession>
<dbReference type="OrthoDB" id="6471243at2759"/>
<name>A0A8X6XNI6_9ARAC</name>
<dbReference type="EMBL" id="BMAV01011405">
    <property type="protein sequence ID" value="GFY57262.1"/>
    <property type="molecule type" value="Genomic_DNA"/>
</dbReference>
<reference evidence="2" key="1">
    <citation type="submission" date="2020-08" db="EMBL/GenBank/DDBJ databases">
        <title>Multicomponent nature underlies the extraordinary mechanical properties of spider dragline silk.</title>
        <authorList>
            <person name="Kono N."/>
            <person name="Nakamura H."/>
            <person name="Mori M."/>
            <person name="Yoshida Y."/>
            <person name="Ohtoshi R."/>
            <person name="Malay A.D."/>
            <person name="Moran D.A.P."/>
            <person name="Tomita M."/>
            <person name="Numata K."/>
            <person name="Arakawa K."/>
        </authorList>
    </citation>
    <scope>NUCLEOTIDE SEQUENCE</scope>
</reference>
<feature type="domain" description="SEA" evidence="1">
    <location>
        <begin position="132"/>
        <end position="169"/>
    </location>
</feature>
<gene>
    <name evidence="2" type="ORF">TNIN_326331</name>
</gene>
<protein>
    <recommendedName>
        <fullName evidence="1">SEA domain-containing protein</fullName>
    </recommendedName>
</protein>
<sequence>MIVSKAFGSQHSPNRHVTHICGGGYSLHARLRLLLEFTQHKLFKLWCPRTPGTLCVVHTTEKRTGFSKTSMQAFESFSVRQESRWKSFHVQSSGLQGIPIRNAVNEMDNGHFLISVAGHPYGRRKRKHDKCRQPEFLLSIVLILPCIFNEDYEKSTSTYYRKVVGRVES</sequence>